<dbReference type="EMBL" id="AZHX01001388">
    <property type="protein sequence ID" value="ETX03792.1"/>
    <property type="molecule type" value="Genomic_DNA"/>
</dbReference>
<proteinExistence type="predicted"/>
<gene>
    <name evidence="2" type="ORF">ETSY2_32550</name>
</gene>
<feature type="non-terminal residue" evidence="2">
    <location>
        <position position="216"/>
    </location>
</feature>
<feature type="domain" description="Methyltransferase" evidence="1">
    <location>
        <begin position="51"/>
        <end position="140"/>
    </location>
</feature>
<protein>
    <recommendedName>
        <fullName evidence="1">Methyltransferase domain-containing protein</fullName>
    </recommendedName>
</protein>
<sequence length="216" mass="24095">MANLNRDLTAQRWNTEYRQGRYVDEPPLPFVDTILTTLDQHPLCRQGTGLYIGCGNGRNYLPLVNTGLDLIGLDLSAESLRQLAERRPTSAERLICSDLRDYTPQALFSYIVAIQVFQHGTEADVNAYFAKAAALLRPSGLFFLRVNAASTQIYHAHRILERNAYGGMTICYESGPKQDLPIHFYSRDELASLTAKAFTPVTVLQENITARTATPG</sequence>
<dbReference type="Gene3D" id="3.40.50.150">
    <property type="entry name" value="Vaccinia Virus protein VP39"/>
    <property type="match status" value="1"/>
</dbReference>
<dbReference type="AlphaFoldDB" id="W4M2E6"/>
<dbReference type="CDD" id="cd02440">
    <property type="entry name" value="AdoMet_MTases"/>
    <property type="match status" value="1"/>
</dbReference>
<dbReference type="Proteomes" id="UP000019140">
    <property type="component" value="Unassembled WGS sequence"/>
</dbReference>
<evidence type="ECO:0000313" key="3">
    <source>
        <dbReference type="Proteomes" id="UP000019140"/>
    </source>
</evidence>
<organism evidence="2 3">
    <name type="scientific">Candidatus Entotheonella gemina</name>
    <dbReference type="NCBI Taxonomy" id="1429439"/>
    <lineage>
        <taxon>Bacteria</taxon>
        <taxon>Pseudomonadati</taxon>
        <taxon>Nitrospinota/Tectimicrobiota group</taxon>
        <taxon>Candidatus Tectimicrobiota</taxon>
        <taxon>Candidatus Entotheonellia</taxon>
        <taxon>Candidatus Entotheonellales</taxon>
        <taxon>Candidatus Entotheonellaceae</taxon>
        <taxon>Candidatus Entotheonella</taxon>
    </lineage>
</organism>
<reference evidence="2 3" key="1">
    <citation type="journal article" date="2014" name="Nature">
        <title>An environmental bacterial taxon with a large and distinct metabolic repertoire.</title>
        <authorList>
            <person name="Wilson M.C."/>
            <person name="Mori T."/>
            <person name="Ruckert C."/>
            <person name="Uria A.R."/>
            <person name="Helf M.J."/>
            <person name="Takada K."/>
            <person name="Gernert C."/>
            <person name="Steffens U.A."/>
            <person name="Heycke N."/>
            <person name="Schmitt S."/>
            <person name="Rinke C."/>
            <person name="Helfrich E.J."/>
            <person name="Brachmann A.O."/>
            <person name="Gurgui C."/>
            <person name="Wakimoto T."/>
            <person name="Kracht M."/>
            <person name="Crusemann M."/>
            <person name="Hentschel U."/>
            <person name="Abe I."/>
            <person name="Matsunaga S."/>
            <person name="Kalinowski J."/>
            <person name="Takeyama H."/>
            <person name="Piel J."/>
        </authorList>
    </citation>
    <scope>NUCLEOTIDE SEQUENCE [LARGE SCALE GENOMIC DNA]</scope>
    <source>
        <strain evidence="3">TSY2</strain>
    </source>
</reference>
<dbReference type="InterPro" id="IPR041698">
    <property type="entry name" value="Methyltransf_25"/>
</dbReference>
<comment type="caution">
    <text evidence="2">The sequence shown here is derived from an EMBL/GenBank/DDBJ whole genome shotgun (WGS) entry which is preliminary data.</text>
</comment>
<dbReference type="PANTHER" id="PTHR43667">
    <property type="entry name" value="CYCLOPROPANE-FATTY-ACYL-PHOSPHOLIPID SYNTHASE"/>
    <property type="match status" value="1"/>
</dbReference>
<dbReference type="Pfam" id="PF13649">
    <property type="entry name" value="Methyltransf_25"/>
    <property type="match status" value="1"/>
</dbReference>
<dbReference type="InterPro" id="IPR050723">
    <property type="entry name" value="CFA/CMAS"/>
</dbReference>
<dbReference type="PANTHER" id="PTHR43667:SF2">
    <property type="entry name" value="FATTY ACID C-METHYL TRANSFERASE"/>
    <property type="match status" value="1"/>
</dbReference>
<evidence type="ECO:0000313" key="2">
    <source>
        <dbReference type="EMBL" id="ETX03792.1"/>
    </source>
</evidence>
<evidence type="ECO:0000259" key="1">
    <source>
        <dbReference type="Pfam" id="PF13649"/>
    </source>
</evidence>
<name>W4M2E6_9BACT</name>
<accession>W4M2E6</accession>
<dbReference type="InterPro" id="IPR029063">
    <property type="entry name" value="SAM-dependent_MTases_sf"/>
</dbReference>
<dbReference type="HOGENOM" id="CLU_1118559_0_0_7"/>
<keyword evidence="3" id="KW-1185">Reference proteome</keyword>
<dbReference type="SUPFAM" id="SSF53335">
    <property type="entry name" value="S-adenosyl-L-methionine-dependent methyltransferases"/>
    <property type="match status" value="1"/>
</dbReference>